<sequence length="154" mass="18466">MYRKKMKLSAREVAVQLLSRRDHGEFELKQKLMLKEFEEQEINQALEYCISNGWMDDLRYAKSQVRQHVYKGHGKRRIQQELSMKQVADHTIELAFDEEPQDWFELAKETAEKKFKGQKAVDQKAYAKQVRFLQYRGFDFDQIQYALSSFDDED</sequence>
<evidence type="ECO:0000313" key="9">
    <source>
        <dbReference type="EMBL" id="GLT14922.1"/>
    </source>
</evidence>
<dbReference type="Pfam" id="PF21981">
    <property type="entry name" value="RecX_HTH3"/>
    <property type="match status" value="1"/>
</dbReference>
<dbReference type="EMBL" id="VMKJ01000001">
    <property type="protein sequence ID" value="TVO40076.1"/>
    <property type="molecule type" value="Genomic_DNA"/>
</dbReference>
<comment type="similarity">
    <text evidence="2 5">Belongs to the RecX family.</text>
</comment>
<feature type="domain" description="RecX third three-helical" evidence="7">
    <location>
        <begin position="102"/>
        <end position="147"/>
    </location>
</feature>
<evidence type="ECO:0000256" key="5">
    <source>
        <dbReference type="HAMAP-Rule" id="MF_01114"/>
    </source>
</evidence>
<dbReference type="Gene3D" id="1.10.10.10">
    <property type="entry name" value="Winged helix-like DNA-binding domain superfamily/Winged helix DNA-binding domain"/>
    <property type="match status" value="3"/>
</dbReference>
<dbReference type="EMBL" id="BSPV01000006">
    <property type="protein sequence ID" value="GLT14922.1"/>
    <property type="molecule type" value="Genomic_DNA"/>
</dbReference>
<feature type="domain" description="RecX first three-helical" evidence="8">
    <location>
        <begin position="10"/>
        <end position="49"/>
    </location>
</feature>
<evidence type="ECO:0000256" key="4">
    <source>
        <dbReference type="ARBA" id="ARBA00022490"/>
    </source>
</evidence>
<dbReference type="Proteomes" id="UP001157156">
    <property type="component" value="Unassembled WGS sequence"/>
</dbReference>
<organism evidence="10 11">
    <name type="scientific">Vibrio algivorus</name>
    <dbReference type="NCBI Taxonomy" id="1667024"/>
    <lineage>
        <taxon>Bacteria</taxon>
        <taxon>Pseudomonadati</taxon>
        <taxon>Pseudomonadota</taxon>
        <taxon>Gammaproteobacteria</taxon>
        <taxon>Vibrionales</taxon>
        <taxon>Vibrionaceae</taxon>
        <taxon>Vibrio</taxon>
    </lineage>
</organism>
<dbReference type="AlphaFoldDB" id="A0A557PHE9"/>
<accession>A0A557PHE9</accession>
<dbReference type="InterPro" id="IPR053925">
    <property type="entry name" value="RecX_HTH_3rd"/>
</dbReference>
<evidence type="ECO:0000259" key="8">
    <source>
        <dbReference type="Pfam" id="PF21982"/>
    </source>
</evidence>
<dbReference type="InterPro" id="IPR003783">
    <property type="entry name" value="Regulatory_RecX"/>
</dbReference>
<dbReference type="Proteomes" id="UP000319828">
    <property type="component" value="Unassembled WGS sequence"/>
</dbReference>
<evidence type="ECO:0000259" key="6">
    <source>
        <dbReference type="Pfam" id="PF02631"/>
    </source>
</evidence>
<evidence type="ECO:0000313" key="12">
    <source>
        <dbReference type="Proteomes" id="UP001157156"/>
    </source>
</evidence>
<reference evidence="12" key="2">
    <citation type="journal article" date="2019" name="Int. J. Syst. Evol. Microbiol.">
        <title>The Global Catalogue of Microorganisms (GCM) 10K type strain sequencing project: providing services to taxonomists for standard genome sequencing and annotation.</title>
        <authorList>
            <consortium name="The Broad Institute Genomics Platform"/>
            <consortium name="The Broad Institute Genome Sequencing Center for Infectious Disease"/>
            <person name="Wu L."/>
            <person name="Ma J."/>
        </authorList>
    </citation>
    <scope>NUCLEOTIDE SEQUENCE [LARGE SCALE GENOMIC DNA]</scope>
    <source>
        <strain evidence="12">NBRC 111146</strain>
    </source>
</reference>
<dbReference type="GO" id="GO:0005737">
    <property type="term" value="C:cytoplasm"/>
    <property type="evidence" value="ECO:0007669"/>
    <property type="project" value="UniProtKB-SubCell"/>
</dbReference>
<evidence type="ECO:0000259" key="7">
    <source>
        <dbReference type="Pfam" id="PF21981"/>
    </source>
</evidence>
<dbReference type="InterPro" id="IPR053926">
    <property type="entry name" value="RecX_HTH_1st"/>
</dbReference>
<dbReference type="Pfam" id="PF02631">
    <property type="entry name" value="RecX_HTH2"/>
    <property type="match status" value="1"/>
</dbReference>
<keyword evidence="4 5" id="KW-0963">Cytoplasm</keyword>
<feature type="domain" description="RecX second three-helical" evidence="6">
    <location>
        <begin position="56"/>
        <end position="95"/>
    </location>
</feature>
<dbReference type="Pfam" id="PF21982">
    <property type="entry name" value="RecX_HTH1"/>
    <property type="match status" value="1"/>
</dbReference>
<dbReference type="HAMAP" id="MF_01114">
    <property type="entry name" value="RecX"/>
    <property type="match status" value="1"/>
</dbReference>
<dbReference type="PANTHER" id="PTHR33602">
    <property type="entry name" value="REGULATORY PROTEIN RECX FAMILY PROTEIN"/>
    <property type="match status" value="1"/>
</dbReference>
<gene>
    <name evidence="5 10" type="primary">recX</name>
    <name evidence="10" type="ORF">FOF44_01075</name>
    <name evidence="9" type="ORF">GCM10007931_18970</name>
</gene>
<dbReference type="InterPro" id="IPR053924">
    <property type="entry name" value="RecX_HTH_2nd"/>
</dbReference>
<comment type="caution">
    <text evidence="10">The sequence shown here is derived from an EMBL/GenBank/DDBJ whole genome shotgun (WGS) entry which is preliminary data.</text>
</comment>
<dbReference type="NCBIfam" id="NF001057">
    <property type="entry name" value="PRK00117.3-3"/>
    <property type="match status" value="1"/>
</dbReference>
<reference evidence="9" key="1">
    <citation type="journal article" date="2014" name="Int. J. Syst. Evol. Microbiol.">
        <title>Complete genome of a new Firmicutes species belonging to the dominant human colonic microbiota ('Ruminococcus bicirculans') reveals two chromosomes and a selective capacity to utilize plant glucans.</title>
        <authorList>
            <consortium name="NISC Comparative Sequencing Program"/>
            <person name="Wegmann U."/>
            <person name="Louis P."/>
            <person name="Goesmann A."/>
            <person name="Henrissat B."/>
            <person name="Duncan S.H."/>
            <person name="Flint H.J."/>
        </authorList>
    </citation>
    <scope>NUCLEOTIDE SEQUENCE</scope>
    <source>
        <strain evidence="9">NBRC 111146</strain>
    </source>
</reference>
<dbReference type="OrthoDB" id="7066780at2"/>
<evidence type="ECO:0000256" key="3">
    <source>
        <dbReference type="ARBA" id="ARBA00018111"/>
    </source>
</evidence>
<comment type="subcellular location">
    <subcellularLocation>
        <location evidence="1 5">Cytoplasm</location>
    </subcellularLocation>
</comment>
<dbReference type="InterPro" id="IPR036388">
    <property type="entry name" value="WH-like_DNA-bd_sf"/>
</dbReference>
<protein>
    <recommendedName>
        <fullName evidence="3 5">Regulatory protein RecX</fullName>
    </recommendedName>
</protein>
<keyword evidence="12" id="KW-1185">Reference proteome</keyword>
<evidence type="ECO:0000313" key="11">
    <source>
        <dbReference type="Proteomes" id="UP000319828"/>
    </source>
</evidence>
<dbReference type="GO" id="GO:0006282">
    <property type="term" value="P:regulation of DNA repair"/>
    <property type="evidence" value="ECO:0007669"/>
    <property type="project" value="UniProtKB-UniRule"/>
</dbReference>
<evidence type="ECO:0000313" key="10">
    <source>
        <dbReference type="EMBL" id="TVO40076.1"/>
    </source>
</evidence>
<dbReference type="RefSeq" id="WP_089122407.1">
    <property type="nucleotide sequence ID" value="NZ_BSPV01000006.1"/>
</dbReference>
<name>A0A557PHE9_9VIBR</name>
<reference evidence="10 11" key="3">
    <citation type="submission" date="2019-07" db="EMBL/GenBank/DDBJ databases">
        <title>The draft genome sequence of Vibrio algivorus M1486.</title>
        <authorList>
            <person name="Meng X."/>
        </authorList>
    </citation>
    <scope>NUCLEOTIDE SEQUENCE [LARGE SCALE GENOMIC DNA]</scope>
    <source>
        <strain evidence="10 11">M1486</strain>
    </source>
</reference>
<proteinExistence type="inferred from homology"/>
<dbReference type="PANTHER" id="PTHR33602:SF1">
    <property type="entry name" value="REGULATORY PROTEIN RECX FAMILY PROTEIN"/>
    <property type="match status" value="1"/>
</dbReference>
<reference evidence="9" key="4">
    <citation type="submission" date="2023-01" db="EMBL/GenBank/DDBJ databases">
        <title>Draft genome sequence of Vibrio algivorus strain NBRC 111146.</title>
        <authorList>
            <person name="Sun Q."/>
            <person name="Mori K."/>
        </authorList>
    </citation>
    <scope>NUCLEOTIDE SEQUENCE</scope>
    <source>
        <strain evidence="9">NBRC 111146</strain>
    </source>
</reference>
<comment type="function">
    <text evidence="5">Modulates RecA activity.</text>
</comment>
<evidence type="ECO:0000256" key="2">
    <source>
        <dbReference type="ARBA" id="ARBA00009695"/>
    </source>
</evidence>
<evidence type="ECO:0000256" key="1">
    <source>
        <dbReference type="ARBA" id="ARBA00004496"/>
    </source>
</evidence>